<keyword evidence="4" id="KW-0732">Signal</keyword>
<protein>
    <recommendedName>
        <fullName evidence="12">Spore germination protein KC</fullName>
    </recommendedName>
</protein>
<evidence type="ECO:0000256" key="1">
    <source>
        <dbReference type="ARBA" id="ARBA00004635"/>
    </source>
</evidence>
<evidence type="ECO:0000313" key="10">
    <source>
        <dbReference type="EMBL" id="GIQ71078.1"/>
    </source>
</evidence>
<dbReference type="GO" id="GO:0009847">
    <property type="term" value="P:spore germination"/>
    <property type="evidence" value="ECO:0007669"/>
    <property type="project" value="InterPro"/>
</dbReference>
<dbReference type="Gene3D" id="3.30.300.210">
    <property type="entry name" value="Nutrient germinant receptor protein C, domain 3"/>
    <property type="match status" value="1"/>
</dbReference>
<dbReference type="InterPro" id="IPR038501">
    <property type="entry name" value="Spore_GerAC_C_sf"/>
</dbReference>
<evidence type="ECO:0000259" key="9">
    <source>
        <dbReference type="Pfam" id="PF25198"/>
    </source>
</evidence>
<dbReference type="EMBL" id="BOVK01000069">
    <property type="protein sequence ID" value="GIQ71078.1"/>
    <property type="molecule type" value="Genomic_DNA"/>
</dbReference>
<evidence type="ECO:0000256" key="4">
    <source>
        <dbReference type="ARBA" id="ARBA00022729"/>
    </source>
</evidence>
<dbReference type="InterPro" id="IPR008844">
    <property type="entry name" value="Spore_GerAC-like"/>
</dbReference>
<gene>
    <name evidence="10" type="ORF">XYCOK13_39020</name>
</gene>
<dbReference type="PANTHER" id="PTHR35789">
    <property type="entry name" value="SPORE GERMINATION PROTEIN B3"/>
    <property type="match status" value="1"/>
</dbReference>
<evidence type="ECO:0000256" key="7">
    <source>
        <dbReference type="ARBA" id="ARBA00023288"/>
    </source>
</evidence>
<feature type="domain" description="Spore germination GerAC-like C-terminal" evidence="8">
    <location>
        <begin position="216"/>
        <end position="382"/>
    </location>
</feature>
<evidence type="ECO:0000256" key="2">
    <source>
        <dbReference type="ARBA" id="ARBA00007886"/>
    </source>
</evidence>
<evidence type="ECO:0000259" key="8">
    <source>
        <dbReference type="Pfam" id="PF05504"/>
    </source>
</evidence>
<dbReference type="Pfam" id="PF05504">
    <property type="entry name" value="Spore_GerAC"/>
    <property type="match status" value="1"/>
</dbReference>
<name>A0A8J4H8R1_9BACL</name>
<evidence type="ECO:0000256" key="6">
    <source>
        <dbReference type="ARBA" id="ARBA00023139"/>
    </source>
</evidence>
<dbReference type="Proteomes" id="UP000677918">
    <property type="component" value="Unassembled WGS sequence"/>
</dbReference>
<keyword evidence="6" id="KW-0564">Palmitate</keyword>
<evidence type="ECO:0008006" key="12">
    <source>
        <dbReference type="Google" id="ProtNLM"/>
    </source>
</evidence>
<dbReference type="AlphaFoldDB" id="A0A8J4H8R1"/>
<comment type="caution">
    <text evidence="10">The sequence shown here is derived from an EMBL/GenBank/DDBJ whole genome shotgun (WGS) entry which is preliminary data.</text>
</comment>
<dbReference type="GO" id="GO:0016020">
    <property type="term" value="C:membrane"/>
    <property type="evidence" value="ECO:0007669"/>
    <property type="project" value="UniProtKB-SubCell"/>
</dbReference>
<sequence>MALLLCLAMLCLTGCWNRKELNELAVVLAAGIDSVDDQYEVSLQIVDPSAMSKHRIGDRSPVLVFSEKAPTIFEALRKMTTHSSRKMYIAHLRFLIVDEKTARTSIQEPMGLWFRDHEARPDFYIAVAKDVRAKDLLGLVTPTEVLPAMDLHKSLKVSERTWAPTAAVNVKELFKALKKEGISPILTGLTIRGDMQKGMRLENAKQPISPAEFQFMGIGVFRDDQLVGWLDETESKALNYIKNKVVNTVGRMKCPDSEQDFVVEVIETETKMDATIKHGQPHVKLDVFVEGNIGEVHCQGDLRDVKVIRALEQAASDELLSVLEAGIHKVQKVYGSDVFGMGEVFHRKYPKQWKEWKHDWNDRFKNDLKVEISIDYQIRKFGKVIGPLEKKEQE</sequence>
<evidence type="ECO:0000313" key="11">
    <source>
        <dbReference type="Proteomes" id="UP000677918"/>
    </source>
</evidence>
<evidence type="ECO:0000256" key="3">
    <source>
        <dbReference type="ARBA" id="ARBA00022544"/>
    </source>
</evidence>
<dbReference type="Pfam" id="PF25198">
    <property type="entry name" value="Spore_GerAC_N"/>
    <property type="match status" value="1"/>
</dbReference>
<keyword evidence="7" id="KW-0449">Lipoprotein</keyword>
<accession>A0A8J4H8R1</accession>
<dbReference type="PANTHER" id="PTHR35789:SF1">
    <property type="entry name" value="SPORE GERMINATION PROTEIN B3"/>
    <property type="match status" value="1"/>
</dbReference>
<dbReference type="NCBIfam" id="TIGR02887">
    <property type="entry name" value="spore_ger_x_C"/>
    <property type="match status" value="1"/>
</dbReference>
<reference evidence="10" key="1">
    <citation type="submission" date="2021-04" db="EMBL/GenBank/DDBJ databases">
        <title>Draft genome sequence of Xylanibacillus composti strain K13.</title>
        <authorList>
            <person name="Uke A."/>
            <person name="Chhe C."/>
            <person name="Baramee S."/>
            <person name="Kosugi A."/>
        </authorList>
    </citation>
    <scope>NUCLEOTIDE SEQUENCE</scope>
    <source>
        <strain evidence="10">K13</strain>
    </source>
</reference>
<dbReference type="InterPro" id="IPR046953">
    <property type="entry name" value="Spore_GerAC-like_C"/>
</dbReference>
<feature type="domain" description="Spore germination protein N-terminal" evidence="9">
    <location>
        <begin position="17"/>
        <end position="190"/>
    </location>
</feature>
<keyword evidence="3" id="KW-0309">Germination</keyword>
<evidence type="ECO:0000256" key="5">
    <source>
        <dbReference type="ARBA" id="ARBA00023136"/>
    </source>
</evidence>
<comment type="similarity">
    <text evidence="2">Belongs to the GerABKC lipoprotein family.</text>
</comment>
<keyword evidence="11" id="KW-1185">Reference proteome</keyword>
<proteinExistence type="inferred from homology"/>
<comment type="subcellular location">
    <subcellularLocation>
        <location evidence="1">Membrane</location>
        <topology evidence="1">Lipid-anchor</topology>
    </subcellularLocation>
</comment>
<organism evidence="10 11">
    <name type="scientific">Xylanibacillus composti</name>
    <dbReference type="NCBI Taxonomy" id="1572762"/>
    <lineage>
        <taxon>Bacteria</taxon>
        <taxon>Bacillati</taxon>
        <taxon>Bacillota</taxon>
        <taxon>Bacilli</taxon>
        <taxon>Bacillales</taxon>
        <taxon>Paenibacillaceae</taxon>
        <taxon>Xylanibacillus</taxon>
    </lineage>
</organism>
<dbReference type="InterPro" id="IPR057336">
    <property type="entry name" value="GerAC_N"/>
</dbReference>
<keyword evidence="5" id="KW-0472">Membrane</keyword>